<evidence type="ECO:0000313" key="1">
    <source>
        <dbReference type="EMBL" id="QOY52296.1"/>
    </source>
</evidence>
<dbReference type="AlphaFoldDB" id="A0A7S7LVU1"/>
<dbReference type="Gene3D" id="1.10.10.1190">
    <property type="entry name" value="Antirestriction protein ArdA, domain 3"/>
    <property type="match status" value="1"/>
</dbReference>
<dbReference type="Gene3D" id="3.10.20.480">
    <property type="entry name" value="Antirestriction protein ArdA, domain 1"/>
    <property type="match status" value="1"/>
</dbReference>
<evidence type="ECO:0000313" key="2">
    <source>
        <dbReference type="Proteomes" id="UP000593994"/>
    </source>
</evidence>
<organism evidence="1 2">
    <name type="scientific">Candidatus Sulfurimonas baltica</name>
    <dbReference type="NCBI Taxonomy" id="2740404"/>
    <lineage>
        <taxon>Bacteria</taxon>
        <taxon>Pseudomonadati</taxon>
        <taxon>Campylobacterota</taxon>
        <taxon>Epsilonproteobacteria</taxon>
        <taxon>Campylobacterales</taxon>
        <taxon>Sulfurimonadaceae</taxon>
        <taxon>Sulfurimonas</taxon>
    </lineage>
</organism>
<gene>
    <name evidence="1" type="ORF">HUE88_00960</name>
</gene>
<dbReference type="InterPro" id="IPR041893">
    <property type="entry name" value="ArdA_dom3"/>
</dbReference>
<name>A0A7S7LVU1_9BACT</name>
<sequence>MRVYITDLEAYNCGHLVGNWYTLPMNEDLLAEAIENELQRGKEICNSDHYHEEFFITDYECDYLVISEYSSLTNLNEIAEKMEALDEQQQTAVKIMLENNLANDIDSAIENIDNLICTGEVKISDVAYNYVNDCGLLETMPENLQSYFDYDKLGRDMEIEGSYFEDSDGVLWEYVA</sequence>
<dbReference type="RefSeq" id="WP_194370201.1">
    <property type="nucleotide sequence ID" value="NZ_CP054492.1"/>
</dbReference>
<keyword evidence="2" id="KW-1185">Reference proteome</keyword>
<proteinExistence type="predicted"/>
<dbReference type="Proteomes" id="UP000593994">
    <property type="component" value="Chromosome"/>
</dbReference>
<protein>
    <submittedName>
        <fullName evidence="1">Antirestriction protein ArdA</fullName>
    </submittedName>
</protein>
<dbReference type="InterPro" id="IPR041895">
    <property type="entry name" value="ArdA_dom1"/>
</dbReference>
<dbReference type="EMBL" id="CP054492">
    <property type="protein sequence ID" value="QOY52296.1"/>
    <property type="molecule type" value="Genomic_DNA"/>
</dbReference>
<dbReference type="KEGG" id="sbal:HUE88_00960"/>
<dbReference type="InterPro" id="IPR009899">
    <property type="entry name" value="ArdA"/>
</dbReference>
<accession>A0A7S7LVU1</accession>
<dbReference type="Pfam" id="PF07275">
    <property type="entry name" value="ArdA"/>
    <property type="match status" value="1"/>
</dbReference>
<reference evidence="1 2" key="1">
    <citation type="submission" date="2020-05" db="EMBL/GenBank/DDBJ databases">
        <title>Sulfurimonas marisnigri, sp. nov., and Sulfurimonas baltica, sp. nov., manganese oxide reducing chemolithoautotrophs of the class Epsilonproteobacteria isolated from the pelagic redoxclines of the Black and Baltic Seas and emended description of the genus Sulfurimonas.</title>
        <authorList>
            <person name="Henkel J.V."/>
            <person name="Laudan C."/>
            <person name="Werner J."/>
            <person name="Neu T."/>
            <person name="Plewe S."/>
            <person name="Sproer C."/>
            <person name="Bunk B."/>
            <person name="Schulz-Vogt H.N."/>
        </authorList>
    </citation>
    <scope>NUCLEOTIDE SEQUENCE [LARGE SCALE GENOMIC DNA]</scope>
    <source>
        <strain evidence="1 2">GD2</strain>
    </source>
</reference>